<evidence type="ECO:0000313" key="2">
    <source>
        <dbReference type="EMBL" id="MFC4750258.1"/>
    </source>
</evidence>
<dbReference type="InterPro" id="IPR044023">
    <property type="entry name" value="Ig_7"/>
</dbReference>
<dbReference type="EMBL" id="JBHSGV010000016">
    <property type="protein sequence ID" value="MFC4750258.1"/>
    <property type="molecule type" value="Genomic_DNA"/>
</dbReference>
<evidence type="ECO:0000313" key="3">
    <source>
        <dbReference type="Proteomes" id="UP001595935"/>
    </source>
</evidence>
<dbReference type="Pfam" id="PF19081">
    <property type="entry name" value="Ig_7"/>
    <property type="match status" value="1"/>
</dbReference>
<proteinExistence type="predicted"/>
<comment type="caution">
    <text evidence="2">The sequence shown here is derived from an EMBL/GenBank/DDBJ whole genome shotgun (WGS) entry which is preliminary data.</text>
</comment>
<dbReference type="NCBIfam" id="TIGR04131">
    <property type="entry name" value="Bac_Flav_CTERM"/>
    <property type="match status" value="1"/>
</dbReference>
<protein>
    <submittedName>
        <fullName evidence="2">T9SS type B sorting domain-containing protein</fullName>
    </submittedName>
</protein>
<name>A0ABV9PJ18_9FLAO</name>
<accession>A0ABV9PJ18</accession>
<gene>
    <name evidence="2" type="ORF">ACFO5S_22585</name>
</gene>
<sequence>MVPGWKTTAPDGIIEFWKTGSNVDHVPSFAYDGEQYIELNAFYASGLYQDYDSSQTTIFNYSFAHRGRSGTDKMALKAGPPNGPFTIVTTSSTGKSQWKLYSGTYVVPINQSTTRFIFEAVETASNNPTIGNFLDAINFNSALEKPIVQDVPPVCPGNFVTLTAKSANDHEDKTIFNWYDTSKVLIHTGETFVSPPLLTDTKYSVMEITSSGCKSDFSDIEVKISSGSTEWPENDLIIQQTSAVFSDQGAMLVVRIKNNDTANFEYKIDSGNFQSSNEFYNVRSGIHLITVRDSSGCINVSREIFVIGYPLFFTPNGDGYNDRWNIHKGDNDELSISNLFIFDRYGKLLKQLNPSGEGWDGNYNGQPLPSSDYWFTVEYIDEGLSKQFRSHFSLKR</sequence>
<dbReference type="Proteomes" id="UP001595935">
    <property type="component" value="Unassembled WGS sequence"/>
</dbReference>
<dbReference type="RefSeq" id="WP_213260252.1">
    <property type="nucleotide sequence ID" value="NZ_JAGYWA010000016.1"/>
</dbReference>
<feature type="domain" description="Ig-like" evidence="1">
    <location>
        <begin position="146"/>
        <end position="224"/>
    </location>
</feature>
<dbReference type="Gene3D" id="2.60.120.260">
    <property type="entry name" value="Galactose-binding domain-like"/>
    <property type="match status" value="1"/>
</dbReference>
<evidence type="ECO:0000259" key="1">
    <source>
        <dbReference type="Pfam" id="PF19081"/>
    </source>
</evidence>
<organism evidence="2 3">
    <name type="scientific">Flavobacterium branchiicola</name>
    <dbReference type="NCBI Taxonomy" id="1114875"/>
    <lineage>
        <taxon>Bacteria</taxon>
        <taxon>Pseudomonadati</taxon>
        <taxon>Bacteroidota</taxon>
        <taxon>Flavobacteriia</taxon>
        <taxon>Flavobacteriales</taxon>
        <taxon>Flavobacteriaceae</taxon>
        <taxon>Flavobacterium</taxon>
    </lineage>
</organism>
<keyword evidence="3" id="KW-1185">Reference proteome</keyword>
<dbReference type="Pfam" id="PF13585">
    <property type="entry name" value="CHU_C"/>
    <property type="match status" value="1"/>
</dbReference>
<reference evidence="3" key="1">
    <citation type="journal article" date="2019" name="Int. J. Syst. Evol. Microbiol.">
        <title>The Global Catalogue of Microorganisms (GCM) 10K type strain sequencing project: providing services to taxonomists for standard genome sequencing and annotation.</title>
        <authorList>
            <consortium name="The Broad Institute Genomics Platform"/>
            <consortium name="The Broad Institute Genome Sequencing Center for Infectious Disease"/>
            <person name="Wu L."/>
            <person name="Ma J."/>
        </authorList>
    </citation>
    <scope>NUCLEOTIDE SEQUENCE [LARGE SCALE GENOMIC DNA]</scope>
    <source>
        <strain evidence="3">WYCCWR 13023</strain>
    </source>
</reference>
<dbReference type="InterPro" id="IPR026341">
    <property type="entry name" value="T9SS_type_B"/>
</dbReference>